<accession>A0A813DV55</accession>
<dbReference type="AlphaFoldDB" id="A0A813DV55"/>
<sequence>VRRQAIGVAGEAVAEVYSVALGSMLALAAGLAAWTQPWADRGSRDSDIDNLTTGQASGGLAAIFLPVWLLCVAGDWLQGPYVYALYESYGLPREDIARLFVAGFGASMAFGTFVGSWVDQLGRKRGCQLYCLLYIGACMTKHFASFWVLLFGRLLGGIATSLLFSAFEAWLIREHELRESGVRQSPAHSLTESVPAAASNGSLRRIFGLMWFGSSLVGISAGPLGDKVISLIPPSEGNFLSFHYGGLTSAFDLAVVVLLTGLALLSTTWQENRGEGDGEVEIAPTEATAESGTSPMQLVLRAIEAVSRDPSLLALMAVVTGFESAMYGFIFSWTPALTEGAVSPPALGSVFATLMLAYTSGSLVFQAMGSSPQSQDNDSADVAAEMELVDLSNSINASMSTSTATTATATNASAITTNTNTSPPPSSSSAGNSQSVNNNNNTTTTNNNNYNNNNIVKTGSIRATGSASSAVDNNNNTNNNNNNNNNINNNSSLRLALPPLRAALIAAPFALLASALGLSALEAGSAERTAVVLGGFVAFEFCCGLYNPAVSAVKGALVPETLRSTIYSTYRAPMNAVVLAVLLWGAPPSSCLVACAGLLGLAALAGAALPATAGAANR</sequence>
<feature type="transmembrane region" description="Helical" evidence="13">
    <location>
        <begin position="312"/>
        <end position="334"/>
    </location>
</feature>
<feature type="transmembrane region" description="Helical" evidence="13">
    <location>
        <begin position="96"/>
        <end position="117"/>
    </location>
</feature>
<keyword evidence="9 13" id="KW-0472">Membrane</keyword>
<evidence type="ECO:0000256" key="4">
    <source>
        <dbReference type="ARBA" id="ARBA00022448"/>
    </source>
</evidence>
<evidence type="ECO:0000256" key="8">
    <source>
        <dbReference type="ARBA" id="ARBA00023065"/>
    </source>
</evidence>
<feature type="transmembrane region" description="Helical" evidence="13">
    <location>
        <begin position="346"/>
        <end position="365"/>
    </location>
</feature>
<feature type="compositionally biased region" description="Polar residues" evidence="12">
    <location>
        <begin position="461"/>
        <end position="472"/>
    </location>
</feature>
<keyword evidence="4" id="KW-0813">Transport</keyword>
<protein>
    <recommendedName>
        <fullName evidence="3">Molybdate-anion transporter</fullName>
    </recommendedName>
    <alternativeName>
        <fullName evidence="10">Major facilitator superfamily domain-containing protein 5</fullName>
    </alternativeName>
    <alternativeName>
        <fullName evidence="11">Molybdate transporter 2 homolog</fullName>
    </alternativeName>
</protein>
<keyword evidence="8" id="KW-0406">Ion transport</keyword>
<keyword evidence="7 13" id="KW-1133">Transmembrane helix</keyword>
<proteinExistence type="predicted"/>
<dbReference type="OrthoDB" id="263957at2759"/>
<comment type="subcellular location">
    <subcellularLocation>
        <location evidence="2">Cell membrane</location>
        <topology evidence="2">Multi-pass membrane protein</topology>
    </subcellularLocation>
</comment>
<keyword evidence="6 13" id="KW-0812">Transmembrane</keyword>
<dbReference type="Gene3D" id="1.20.1250.20">
    <property type="entry name" value="MFS general substrate transporter like domains"/>
    <property type="match status" value="1"/>
</dbReference>
<evidence type="ECO:0000256" key="11">
    <source>
        <dbReference type="ARBA" id="ARBA00032555"/>
    </source>
</evidence>
<dbReference type="InterPro" id="IPR036259">
    <property type="entry name" value="MFS_trans_sf"/>
</dbReference>
<comment type="caution">
    <text evidence="14">The sequence shown here is derived from an EMBL/GenBank/DDBJ whole genome shotgun (WGS) entry which is preliminary data.</text>
</comment>
<organism evidence="14 15">
    <name type="scientific">Polarella glacialis</name>
    <name type="common">Dinoflagellate</name>
    <dbReference type="NCBI Taxonomy" id="89957"/>
    <lineage>
        <taxon>Eukaryota</taxon>
        <taxon>Sar</taxon>
        <taxon>Alveolata</taxon>
        <taxon>Dinophyceae</taxon>
        <taxon>Suessiales</taxon>
        <taxon>Suessiaceae</taxon>
        <taxon>Polarella</taxon>
    </lineage>
</organism>
<dbReference type="GO" id="GO:0015098">
    <property type="term" value="F:molybdate ion transmembrane transporter activity"/>
    <property type="evidence" value="ECO:0007669"/>
    <property type="project" value="InterPro"/>
</dbReference>
<feature type="compositionally biased region" description="Low complexity" evidence="12">
    <location>
        <begin position="473"/>
        <end position="486"/>
    </location>
</feature>
<evidence type="ECO:0000256" key="1">
    <source>
        <dbReference type="ARBA" id="ARBA00003019"/>
    </source>
</evidence>
<reference evidence="14" key="1">
    <citation type="submission" date="2021-02" db="EMBL/GenBank/DDBJ databases">
        <authorList>
            <person name="Dougan E. K."/>
            <person name="Rhodes N."/>
            <person name="Thang M."/>
            <person name="Chan C."/>
        </authorList>
    </citation>
    <scope>NUCLEOTIDE SEQUENCE</scope>
</reference>
<evidence type="ECO:0000256" key="7">
    <source>
        <dbReference type="ARBA" id="ARBA00022989"/>
    </source>
</evidence>
<dbReference type="PANTHER" id="PTHR23516">
    <property type="entry name" value="SAM (S-ADENOSYL METHIONINE) TRANSPORTER"/>
    <property type="match status" value="1"/>
</dbReference>
<evidence type="ECO:0000256" key="13">
    <source>
        <dbReference type="SAM" id="Phobius"/>
    </source>
</evidence>
<evidence type="ECO:0000256" key="5">
    <source>
        <dbReference type="ARBA" id="ARBA00022475"/>
    </source>
</evidence>
<evidence type="ECO:0000256" key="9">
    <source>
        <dbReference type="ARBA" id="ARBA00023136"/>
    </source>
</evidence>
<gene>
    <name evidence="14" type="ORF">PGLA1383_LOCUS8319</name>
</gene>
<comment type="function">
    <text evidence="1">Mediates high-affinity intracellular uptake of the rare oligo-element molybdenum.</text>
</comment>
<evidence type="ECO:0000313" key="15">
    <source>
        <dbReference type="Proteomes" id="UP000654075"/>
    </source>
</evidence>
<keyword evidence="15" id="KW-1185">Reference proteome</keyword>
<dbReference type="PANTHER" id="PTHR23516:SF1">
    <property type="entry name" value="MOLYBDATE-ANION TRANSPORTER"/>
    <property type="match status" value="1"/>
</dbReference>
<evidence type="ECO:0000313" key="14">
    <source>
        <dbReference type="EMBL" id="CAE8589564.1"/>
    </source>
</evidence>
<name>A0A813DV55_POLGL</name>
<dbReference type="InterPro" id="IPR008509">
    <property type="entry name" value="MOT2/MFSD5"/>
</dbReference>
<feature type="region of interest" description="Disordered" evidence="12">
    <location>
        <begin position="410"/>
        <end position="486"/>
    </location>
</feature>
<evidence type="ECO:0000256" key="12">
    <source>
        <dbReference type="SAM" id="MobiDB-lite"/>
    </source>
</evidence>
<dbReference type="EMBL" id="CAJNNV010003755">
    <property type="protein sequence ID" value="CAE8589564.1"/>
    <property type="molecule type" value="Genomic_DNA"/>
</dbReference>
<feature type="compositionally biased region" description="Low complexity" evidence="12">
    <location>
        <begin position="410"/>
        <end position="455"/>
    </location>
</feature>
<feature type="transmembrane region" description="Helical" evidence="13">
    <location>
        <begin position="16"/>
        <end position="35"/>
    </location>
</feature>
<evidence type="ECO:0000256" key="2">
    <source>
        <dbReference type="ARBA" id="ARBA00004651"/>
    </source>
</evidence>
<evidence type="ECO:0000256" key="6">
    <source>
        <dbReference type="ARBA" id="ARBA00022692"/>
    </source>
</evidence>
<feature type="non-terminal residue" evidence="14">
    <location>
        <position position="618"/>
    </location>
</feature>
<feature type="transmembrane region" description="Helical" evidence="13">
    <location>
        <begin position="533"/>
        <end position="557"/>
    </location>
</feature>
<feature type="transmembrane region" description="Helical" evidence="13">
    <location>
        <begin position="502"/>
        <end position="521"/>
    </location>
</feature>
<evidence type="ECO:0000256" key="3">
    <source>
        <dbReference type="ARBA" id="ARBA00021242"/>
    </source>
</evidence>
<feature type="transmembrane region" description="Helical" evidence="13">
    <location>
        <begin position="154"/>
        <end position="172"/>
    </location>
</feature>
<dbReference type="SUPFAM" id="SSF103473">
    <property type="entry name" value="MFS general substrate transporter"/>
    <property type="match status" value="1"/>
</dbReference>
<dbReference type="Pfam" id="PF05631">
    <property type="entry name" value="MFS_5"/>
    <property type="match status" value="2"/>
</dbReference>
<keyword evidence="5" id="KW-1003">Cell membrane</keyword>
<feature type="transmembrane region" description="Helical" evidence="13">
    <location>
        <begin position="56"/>
        <end position="76"/>
    </location>
</feature>
<dbReference type="Proteomes" id="UP000654075">
    <property type="component" value="Unassembled WGS sequence"/>
</dbReference>
<feature type="transmembrane region" description="Helical" evidence="13">
    <location>
        <begin position="244"/>
        <end position="265"/>
    </location>
</feature>
<evidence type="ECO:0000256" key="10">
    <source>
        <dbReference type="ARBA" id="ARBA00030646"/>
    </source>
</evidence>
<feature type="transmembrane region" description="Helical" evidence="13">
    <location>
        <begin position="206"/>
        <end position="224"/>
    </location>
</feature>
<dbReference type="GO" id="GO:0005886">
    <property type="term" value="C:plasma membrane"/>
    <property type="evidence" value="ECO:0007669"/>
    <property type="project" value="UniProtKB-SubCell"/>
</dbReference>
<dbReference type="GO" id="GO:0006811">
    <property type="term" value="P:monoatomic ion transport"/>
    <property type="evidence" value="ECO:0007669"/>
    <property type="project" value="UniProtKB-KW"/>
</dbReference>